<keyword evidence="1" id="KW-0378">Hydrolase</keyword>
<feature type="domain" description="Serine hydrolase" evidence="2">
    <location>
        <begin position="2"/>
        <end position="210"/>
    </location>
</feature>
<dbReference type="PANTHER" id="PTHR48070:SF6">
    <property type="entry name" value="ESTERASE OVCA2"/>
    <property type="match status" value="1"/>
</dbReference>
<evidence type="ECO:0000313" key="4">
    <source>
        <dbReference type="Proteomes" id="UP001215280"/>
    </source>
</evidence>
<reference evidence="3" key="1">
    <citation type="submission" date="2023-03" db="EMBL/GenBank/DDBJ databases">
        <title>Massive genome expansion in bonnet fungi (Mycena s.s.) driven by repeated elements and novel gene families across ecological guilds.</title>
        <authorList>
            <consortium name="Lawrence Berkeley National Laboratory"/>
            <person name="Harder C.B."/>
            <person name="Miyauchi S."/>
            <person name="Viragh M."/>
            <person name="Kuo A."/>
            <person name="Thoen E."/>
            <person name="Andreopoulos B."/>
            <person name="Lu D."/>
            <person name="Skrede I."/>
            <person name="Drula E."/>
            <person name="Henrissat B."/>
            <person name="Morin E."/>
            <person name="Kohler A."/>
            <person name="Barry K."/>
            <person name="LaButti K."/>
            <person name="Morin E."/>
            <person name="Salamov A."/>
            <person name="Lipzen A."/>
            <person name="Mereny Z."/>
            <person name="Hegedus B."/>
            <person name="Baldrian P."/>
            <person name="Stursova M."/>
            <person name="Weitz H."/>
            <person name="Taylor A."/>
            <person name="Grigoriev I.V."/>
            <person name="Nagy L.G."/>
            <person name="Martin F."/>
            <person name="Kauserud H."/>
        </authorList>
    </citation>
    <scope>NUCLEOTIDE SEQUENCE</scope>
    <source>
        <strain evidence="3">CBHHK188m</strain>
    </source>
</reference>
<dbReference type="GO" id="GO:0016787">
    <property type="term" value="F:hydrolase activity"/>
    <property type="evidence" value="ECO:0007669"/>
    <property type="project" value="UniProtKB-KW"/>
</dbReference>
<accession>A0AAD7N7T4</accession>
<dbReference type="EMBL" id="JARJLG010000082">
    <property type="protein sequence ID" value="KAJ7750452.1"/>
    <property type="molecule type" value="Genomic_DNA"/>
</dbReference>
<organism evidence="3 4">
    <name type="scientific">Mycena maculata</name>
    <dbReference type="NCBI Taxonomy" id="230809"/>
    <lineage>
        <taxon>Eukaryota</taxon>
        <taxon>Fungi</taxon>
        <taxon>Dikarya</taxon>
        <taxon>Basidiomycota</taxon>
        <taxon>Agaricomycotina</taxon>
        <taxon>Agaricomycetes</taxon>
        <taxon>Agaricomycetidae</taxon>
        <taxon>Agaricales</taxon>
        <taxon>Marasmiineae</taxon>
        <taxon>Mycenaceae</taxon>
        <taxon>Mycena</taxon>
    </lineage>
</organism>
<comment type="caution">
    <text evidence="3">The sequence shown here is derived from an EMBL/GenBank/DDBJ whole genome shotgun (WGS) entry which is preliminary data.</text>
</comment>
<dbReference type="InterPro" id="IPR050593">
    <property type="entry name" value="LovG"/>
</dbReference>
<dbReference type="Proteomes" id="UP001215280">
    <property type="component" value="Unassembled WGS sequence"/>
</dbReference>
<dbReference type="PANTHER" id="PTHR48070">
    <property type="entry name" value="ESTERASE OVCA2"/>
    <property type="match status" value="1"/>
</dbReference>
<dbReference type="AlphaFoldDB" id="A0AAD7N7T4"/>
<evidence type="ECO:0000256" key="1">
    <source>
        <dbReference type="ARBA" id="ARBA00022801"/>
    </source>
</evidence>
<sequence length="221" mass="24897">MKRVLALHGHSQSAHCFKYKLDAIRDACQDSIELVFVDAPHILSPVDHPGAVISDSSMTLNGHLARAWWRFLYDMRDASTIVESFRNIQTVLETQGPFQGILGFSQGAAFASMILGYMEYPDFMPHLLSKVNHPPFEFAVMISGFLAPGIAYKSFPLPPMIHTPSLHIIGFNDTMVSPEQSIQLSSHFDNPRVEIHEGGHFIPRKHTWRRFLCDYLSSQAS</sequence>
<dbReference type="GO" id="GO:0005634">
    <property type="term" value="C:nucleus"/>
    <property type="evidence" value="ECO:0007669"/>
    <property type="project" value="TreeGrafter"/>
</dbReference>
<protein>
    <submittedName>
        <fullName evidence="3">FSH1-domain-containing protein</fullName>
    </submittedName>
</protein>
<dbReference type="Pfam" id="PF03959">
    <property type="entry name" value="FSH1"/>
    <property type="match status" value="1"/>
</dbReference>
<proteinExistence type="predicted"/>
<keyword evidence="4" id="KW-1185">Reference proteome</keyword>
<dbReference type="SUPFAM" id="SSF53474">
    <property type="entry name" value="alpha/beta-Hydrolases"/>
    <property type="match status" value="1"/>
</dbReference>
<dbReference type="GO" id="GO:0005737">
    <property type="term" value="C:cytoplasm"/>
    <property type="evidence" value="ECO:0007669"/>
    <property type="project" value="TreeGrafter"/>
</dbReference>
<dbReference type="InterPro" id="IPR029058">
    <property type="entry name" value="AB_hydrolase_fold"/>
</dbReference>
<evidence type="ECO:0000259" key="2">
    <source>
        <dbReference type="Pfam" id="PF03959"/>
    </source>
</evidence>
<evidence type="ECO:0000313" key="3">
    <source>
        <dbReference type="EMBL" id="KAJ7750452.1"/>
    </source>
</evidence>
<gene>
    <name evidence="3" type="ORF">DFH07DRAFT_690571</name>
</gene>
<name>A0AAD7N7T4_9AGAR</name>
<dbReference type="Gene3D" id="3.40.50.1820">
    <property type="entry name" value="alpha/beta hydrolase"/>
    <property type="match status" value="1"/>
</dbReference>
<dbReference type="InterPro" id="IPR005645">
    <property type="entry name" value="FSH-like_dom"/>
</dbReference>
<feature type="non-terminal residue" evidence="3">
    <location>
        <position position="1"/>
    </location>
</feature>